<feature type="compositionally biased region" description="Basic and acidic residues" evidence="1">
    <location>
        <begin position="125"/>
        <end position="141"/>
    </location>
</feature>
<proteinExistence type="predicted"/>
<organism evidence="3 4">
    <name type="scientific">Equus caballus</name>
    <name type="common">Horse</name>
    <dbReference type="NCBI Taxonomy" id="9796"/>
    <lineage>
        <taxon>Eukaryota</taxon>
        <taxon>Metazoa</taxon>
        <taxon>Chordata</taxon>
        <taxon>Craniata</taxon>
        <taxon>Vertebrata</taxon>
        <taxon>Euteleostomi</taxon>
        <taxon>Mammalia</taxon>
        <taxon>Eutheria</taxon>
        <taxon>Laurasiatheria</taxon>
        <taxon>Perissodactyla</taxon>
        <taxon>Equidae</taxon>
        <taxon>Equus</taxon>
    </lineage>
</organism>
<reference evidence="3" key="3">
    <citation type="submission" date="2025-09" db="UniProtKB">
        <authorList>
            <consortium name="Ensembl"/>
        </authorList>
    </citation>
    <scope>IDENTIFICATION</scope>
    <source>
        <strain evidence="3">Thoroughbred</strain>
    </source>
</reference>
<dbReference type="HOGENOM" id="CLU_2378270_0_0_1"/>
<evidence type="ECO:0000313" key="4">
    <source>
        <dbReference type="Proteomes" id="UP000002281"/>
    </source>
</evidence>
<dbReference type="AlphaFoldDB" id="F7D2T4"/>
<dbReference type="Ensembl" id="ENSECAT00000015676.4">
    <property type="protein sequence ID" value="ENSECAP00000012619.2"/>
    <property type="gene ID" value="ENSECAG00000015026.4"/>
</dbReference>
<feature type="region of interest" description="Disordered" evidence="1">
    <location>
        <begin position="1"/>
        <end position="90"/>
    </location>
</feature>
<dbReference type="OrthoDB" id="9837695at2759"/>
<dbReference type="GeneTree" id="ENSGT00390000004321"/>
<protein>
    <submittedName>
        <fullName evidence="3">Chromosome 9 open reading frame 50</fullName>
    </submittedName>
</protein>
<sequence>MPRRHPKPGAQWVAPKGFPGEGDGARRRRPPLLPRLPPPELRASWGADGLGGSRASGGGAGWWQTPRGQASPAAPGEGVRSPPPRLPALPTVAPRAAQDRTGLRSLLLPPLFLARAARAPAPPRPEPRECEDPRRGPAKEAADSLGALLGEFLPGRFREFLRRLGVERAEQPRPRTSSAAQHQRSVSERCQRCPCCPRASFLPDLQGKSSFIRNSLKKILLHQIPALGTSKRDHLQFTTIKKASHSSEEGSGHCRRCSPFRVRFADETLRDTALRYWERSCAVQQGSLKNGTATRSLASEWAFGSLGRWLENLPKDLYSSAKAEAVAGSPFSWNYPCRCTQEPQGHLSEDASMRSRLPVIPRATTQRQQGDLKTFPDTHRILEQVGKSPCSWSQKLESFLPSLVLHTVLRQDCPKGYQLLLPSATLQRAQR</sequence>
<dbReference type="PANTHER" id="PTHR36865:SF1">
    <property type="entry name" value="RIKEN CDNA 1700001O22 GENE"/>
    <property type="match status" value="1"/>
</dbReference>
<dbReference type="Pfam" id="PF15737">
    <property type="entry name" value="DUF4685"/>
    <property type="match status" value="1"/>
</dbReference>
<reference evidence="3" key="2">
    <citation type="submission" date="2025-08" db="UniProtKB">
        <authorList>
            <consortium name="Ensembl"/>
        </authorList>
    </citation>
    <scope>IDENTIFICATION</scope>
    <source>
        <strain evidence="3">Thoroughbred</strain>
    </source>
</reference>
<feature type="compositionally biased region" description="Gly residues" evidence="1">
    <location>
        <begin position="48"/>
        <end position="61"/>
    </location>
</feature>
<gene>
    <name evidence="3" type="primary">C9orf50</name>
</gene>
<evidence type="ECO:0000259" key="2">
    <source>
        <dbReference type="Pfam" id="PF15737"/>
    </source>
</evidence>
<feature type="compositionally biased region" description="Pro residues" evidence="1">
    <location>
        <begin position="31"/>
        <end position="40"/>
    </location>
</feature>
<dbReference type="Bgee" id="ENSECAG00000015026">
    <property type="expression patterns" value="Expressed in testis and 18 other cell types or tissues"/>
</dbReference>
<keyword evidence="4" id="KW-1185">Reference proteome</keyword>
<evidence type="ECO:0000313" key="3">
    <source>
        <dbReference type="Ensembl" id="ENSECAP00000012619.2"/>
    </source>
</evidence>
<name>F7D2T4_HORSE</name>
<accession>F7D2T4</accession>
<feature type="domain" description="DUF4685" evidence="2">
    <location>
        <begin position="245"/>
        <end position="290"/>
    </location>
</feature>
<dbReference type="GO" id="GO:0005737">
    <property type="term" value="C:cytoplasm"/>
    <property type="evidence" value="ECO:0007669"/>
    <property type="project" value="Ensembl"/>
</dbReference>
<feature type="region of interest" description="Disordered" evidence="1">
    <location>
        <begin position="117"/>
        <end position="141"/>
    </location>
</feature>
<dbReference type="InterPro" id="IPR032756">
    <property type="entry name" value="DUF4685"/>
</dbReference>
<evidence type="ECO:0000256" key="1">
    <source>
        <dbReference type="SAM" id="MobiDB-lite"/>
    </source>
</evidence>
<reference evidence="3 4" key="1">
    <citation type="journal article" date="2009" name="Science">
        <title>Genome sequence, comparative analysis, and population genetics of the domestic horse.</title>
        <authorList>
            <consortium name="Broad Institute Genome Sequencing Platform"/>
            <consortium name="Broad Institute Whole Genome Assembly Team"/>
            <person name="Wade C.M."/>
            <person name="Giulotto E."/>
            <person name="Sigurdsson S."/>
            <person name="Zoli M."/>
            <person name="Gnerre S."/>
            <person name="Imsland F."/>
            <person name="Lear T.L."/>
            <person name="Adelson D.L."/>
            <person name="Bailey E."/>
            <person name="Bellone R.R."/>
            <person name="Bloecker H."/>
            <person name="Distl O."/>
            <person name="Edgar R.C."/>
            <person name="Garber M."/>
            <person name="Leeb T."/>
            <person name="Mauceli E."/>
            <person name="MacLeod J.N."/>
            <person name="Penedo M.C.T."/>
            <person name="Raison J.M."/>
            <person name="Sharpe T."/>
            <person name="Vogel J."/>
            <person name="Andersson L."/>
            <person name="Antczak D.F."/>
            <person name="Biagi T."/>
            <person name="Binns M.M."/>
            <person name="Chowdhary B.P."/>
            <person name="Coleman S.J."/>
            <person name="Della Valle G."/>
            <person name="Fryc S."/>
            <person name="Guerin G."/>
            <person name="Hasegawa T."/>
            <person name="Hill E.W."/>
            <person name="Jurka J."/>
            <person name="Kiialainen A."/>
            <person name="Lindgren G."/>
            <person name="Liu J."/>
            <person name="Magnani E."/>
            <person name="Mickelson J.R."/>
            <person name="Murray J."/>
            <person name="Nergadze S.G."/>
            <person name="Onofrio R."/>
            <person name="Pedroni S."/>
            <person name="Piras M.F."/>
            <person name="Raudsepp T."/>
            <person name="Rocchi M."/>
            <person name="Roeed K.H."/>
            <person name="Ryder O.A."/>
            <person name="Searle S."/>
            <person name="Skow L."/>
            <person name="Swinburne J.E."/>
            <person name="Syvaenen A.C."/>
            <person name="Tozaki T."/>
            <person name="Valberg S.J."/>
            <person name="Vaudin M."/>
            <person name="White J.R."/>
            <person name="Zody M.C."/>
            <person name="Lander E.S."/>
            <person name="Lindblad-Toh K."/>
        </authorList>
    </citation>
    <scope>NUCLEOTIDE SEQUENCE [LARGE SCALE GENOMIC DNA]</scope>
    <source>
        <strain evidence="3 4">Thoroughbred</strain>
    </source>
</reference>
<dbReference type="PANTHER" id="PTHR36865">
    <property type="entry name" value="RIKEN CDNA 1700001O22 GENE"/>
    <property type="match status" value="1"/>
</dbReference>
<dbReference type="Proteomes" id="UP000002281">
    <property type="component" value="Chromosome 25"/>
</dbReference>